<organism evidence="10 11">
    <name type="scientific">Winogradskya consettensis</name>
    <dbReference type="NCBI Taxonomy" id="113560"/>
    <lineage>
        <taxon>Bacteria</taxon>
        <taxon>Bacillati</taxon>
        <taxon>Actinomycetota</taxon>
        <taxon>Actinomycetes</taxon>
        <taxon>Micromonosporales</taxon>
        <taxon>Micromonosporaceae</taxon>
        <taxon>Winogradskya</taxon>
    </lineage>
</organism>
<evidence type="ECO:0000313" key="10">
    <source>
        <dbReference type="EMBL" id="GIM80113.1"/>
    </source>
</evidence>
<keyword evidence="3" id="KW-0418">Kinase</keyword>
<dbReference type="GO" id="GO:0004674">
    <property type="term" value="F:protein serine/threonine kinase activity"/>
    <property type="evidence" value="ECO:0007669"/>
    <property type="project" value="TreeGrafter"/>
</dbReference>
<feature type="compositionally biased region" description="Low complexity" evidence="7">
    <location>
        <begin position="348"/>
        <end position="362"/>
    </location>
</feature>
<dbReference type="SUPFAM" id="SSF56112">
    <property type="entry name" value="Protein kinase-like (PK-like)"/>
    <property type="match status" value="1"/>
</dbReference>
<dbReference type="PROSITE" id="PS50011">
    <property type="entry name" value="PROTEIN_KINASE_DOM"/>
    <property type="match status" value="1"/>
</dbReference>
<feature type="compositionally biased region" description="Low complexity" evidence="7">
    <location>
        <begin position="329"/>
        <end position="341"/>
    </location>
</feature>
<dbReference type="Pfam" id="PF22633">
    <property type="entry name" value="F5_F8_type_C_2"/>
    <property type="match status" value="1"/>
</dbReference>
<feature type="compositionally biased region" description="Low complexity" evidence="7">
    <location>
        <begin position="277"/>
        <end position="290"/>
    </location>
</feature>
<dbReference type="InterPro" id="IPR000421">
    <property type="entry name" value="FA58C"/>
</dbReference>
<dbReference type="GO" id="GO:0005524">
    <property type="term" value="F:ATP binding"/>
    <property type="evidence" value="ECO:0007669"/>
    <property type="project" value="UniProtKB-UniRule"/>
</dbReference>
<dbReference type="SMART" id="SM00220">
    <property type="entry name" value="S_TKc"/>
    <property type="match status" value="1"/>
</dbReference>
<feature type="compositionally biased region" description="Low complexity" evidence="7">
    <location>
        <begin position="460"/>
        <end position="479"/>
    </location>
</feature>
<dbReference type="PANTHER" id="PTHR43289">
    <property type="entry name" value="MITOGEN-ACTIVATED PROTEIN KINASE KINASE KINASE 20-RELATED"/>
    <property type="match status" value="1"/>
</dbReference>
<keyword evidence="4 6" id="KW-0067">ATP-binding</keyword>
<name>A0A919W539_9ACTN</name>
<proteinExistence type="predicted"/>
<keyword evidence="11" id="KW-1185">Reference proteome</keyword>
<dbReference type="Proteomes" id="UP000680865">
    <property type="component" value="Unassembled WGS sequence"/>
</dbReference>
<dbReference type="PROSITE" id="PS50022">
    <property type="entry name" value="FA58C_3"/>
    <property type="match status" value="1"/>
</dbReference>
<feature type="binding site" evidence="6">
    <location>
        <position position="49"/>
    </location>
    <ligand>
        <name>ATP</name>
        <dbReference type="ChEBI" id="CHEBI:30616"/>
    </ligand>
</feature>
<dbReference type="InterPro" id="IPR000719">
    <property type="entry name" value="Prot_kinase_dom"/>
</dbReference>
<evidence type="ECO:0000259" key="9">
    <source>
        <dbReference type="PROSITE" id="PS50022"/>
    </source>
</evidence>
<dbReference type="InterPro" id="IPR011009">
    <property type="entry name" value="Kinase-like_dom_sf"/>
</dbReference>
<gene>
    <name evidence="10" type="ORF">Aco04nite_69000</name>
</gene>
<evidence type="ECO:0000256" key="1">
    <source>
        <dbReference type="ARBA" id="ARBA00022679"/>
    </source>
</evidence>
<feature type="domain" description="F5/8 type C" evidence="9">
    <location>
        <begin position="506"/>
        <end position="646"/>
    </location>
</feature>
<feature type="compositionally biased region" description="Polar residues" evidence="7">
    <location>
        <begin position="480"/>
        <end position="492"/>
    </location>
</feature>
<feature type="compositionally biased region" description="Low complexity" evidence="7">
    <location>
        <begin position="493"/>
        <end position="510"/>
    </location>
</feature>
<evidence type="ECO:0000256" key="2">
    <source>
        <dbReference type="ARBA" id="ARBA00022741"/>
    </source>
</evidence>
<keyword evidence="1" id="KW-0808">Transferase</keyword>
<dbReference type="InterPro" id="IPR008271">
    <property type="entry name" value="Ser/Thr_kinase_AS"/>
</dbReference>
<dbReference type="EMBL" id="BOQP01000041">
    <property type="protein sequence ID" value="GIM80113.1"/>
    <property type="molecule type" value="Genomic_DNA"/>
</dbReference>
<feature type="domain" description="Protein kinase" evidence="8">
    <location>
        <begin position="21"/>
        <end position="274"/>
    </location>
</feature>
<evidence type="ECO:0000259" key="8">
    <source>
        <dbReference type="PROSITE" id="PS50011"/>
    </source>
</evidence>
<comment type="caution">
    <text evidence="10">The sequence shown here is derived from an EMBL/GenBank/DDBJ whole genome shotgun (WGS) entry which is preliminary data.</text>
</comment>
<dbReference type="Gene3D" id="3.30.200.20">
    <property type="entry name" value="Phosphorylase Kinase, domain 1"/>
    <property type="match status" value="1"/>
</dbReference>
<feature type="compositionally biased region" description="Pro residues" evidence="7">
    <location>
        <begin position="304"/>
        <end position="328"/>
    </location>
</feature>
<dbReference type="InterPro" id="IPR008979">
    <property type="entry name" value="Galactose-bd-like_sf"/>
</dbReference>
<evidence type="ECO:0000313" key="11">
    <source>
        <dbReference type="Proteomes" id="UP000680865"/>
    </source>
</evidence>
<dbReference type="PANTHER" id="PTHR43289:SF34">
    <property type="entry name" value="SERINE_THREONINE-PROTEIN KINASE YBDM-RELATED"/>
    <property type="match status" value="1"/>
</dbReference>
<evidence type="ECO:0000256" key="5">
    <source>
        <dbReference type="ARBA" id="ARBA00023170"/>
    </source>
</evidence>
<dbReference type="Gene3D" id="1.10.510.10">
    <property type="entry name" value="Transferase(Phosphotransferase) domain 1"/>
    <property type="match status" value="1"/>
</dbReference>
<evidence type="ECO:0008006" key="12">
    <source>
        <dbReference type="Google" id="ProtNLM"/>
    </source>
</evidence>
<evidence type="ECO:0000256" key="4">
    <source>
        <dbReference type="ARBA" id="ARBA00022840"/>
    </source>
</evidence>
<dbReference type="Pfam" id="PF00069">
    <property type="entry name" value="Pkinase"/>
    <property type="match status" value="1"/>
</dbReference>
<dbReference type="CDD" id="cd14014">
    <property type="entry name" value="STKc_PknB_like"/>
    <property type="match status" value="1"/>
</dbReference>
<dbReference type="PROSITE" id="PS00107">
    <property type="entry name" value="PROTEIN_KINASE_ATP"/>
    <property type="match status" value="1"/>
</dbReference>
<sequence length="646" mass="68355">MDTAYRVSPLHSSDPEQLGEYVLTGRLGAGGMGVVYLAEDREGTYVAIKLVHSSLSHDPEFRNRFRSEVQRARQVPAFCTAEYLDADLDHEPPYLVVEYVDGPGLNEVVEERGPLRAAALHSLAVGVATALTGIHGAGVIHRDLKPDNVLLAPGSPKVIDFGLARAFEAATQHTRTDQMVGTVAYMAPERFSDDPGTPLTAAADIFAWGCVVCYSGTGRTPFAGDSPAATAGRILTQPPRLDGLPEPLRTIVERSLAKNPQDRPTARELLDALLAVPPAQQTPATIPTQRRPSEPTTSATPQPGTLPTPPPSAFVTPPPSDVVTPPPSDVVTPPSSDVVTPAPGALRTPSPTAFPTPSSSAFPTPPPGAFPTPASDAFATPPPGTSTTTPPQSFASPQPTAFAALPTSVFVLPPEQVTQGESRRSRVLLAALAVFLVVSGVATTMFALNAVDDGDDRQLASLPPVTSTAPSTTSAPVTVKTTKAPSPKGTQQSKAAASSPKATPASRKPSTVSAQANPSHRNLALNHPALASGSEGDPWNALYAVDGDTTTRWSSAFTDTQWLRVDLGNRWQISEVRVRWENAYAVAYRIEISTDSATWKSIYSTKTGTGGDVTIDVKDVPARYVRLYSTKRSSQYGISVYELEVR</sequence>
<accession>A0A919W539</accession>
<reference evidence="10" key="1">
    <citation type="submission" date="2021-03" db="EMBL/GenBank/DDBJ databases">
        <title>Whole genome shotgun sequence of Actinoplanes consettensis NBRC 14913.</title>
        <authorList>
            <person name="Komaki H."/>
            <person name="Tamura T."/>
        </authorList>
    </citation>
    <scope>NUCLEOTIDE SEQUENCE</scope>
    <source>
        <strain evidence="10">NBRC 14913</strain>
    </source>
</reference>
<feature type="region of interest" description="Disordered" evidence="7">
    <location>
        <begin position="276"/>
        <end position="397"/>
    </location>
</feature>
<dbReference type="AlphaFoldDB" id="A0A919W539"/>
<feature type="region of interest" description="Disordered" evidence="7">
    <location>
        <begin position="459"/>
        <end position="518"/>
    </location>
</feature>
<keyword evidence="5" id="KW-0675">Receptor</keyword>
<evidence type="ECO:0000256" key="6">
    <source>
        <dbReference type="PROSITE-ProRule" id="PRU10141"/>
    </source>
</evidence>
<dbReference type="InterPro" id="IPR017441">
    <property type="entry name" value="Protein_kinase_ATP_BS"/>
</dbReference>
<dbReference type="PROSITE" id="PS00108">
    <property type="entry name" value="PROTEIN_KINASE_ST"/>
    <property type="match status" value="1"/>
</dbReference>
<keyword evidence="2 6" id="KW-0547">Nucleotide-binding</keyword>
<dbReference type="SUPFAM" id="SSF49785">
    <property type="entry name" value="Galactose-binding domain-like"/>
    <property type="match status" value="1"/>
</dbReference>
<evidence type="ECO:0000256" key="3">
    <source>
        <dbReference type="ARBA" id="ARBA00022777"/>
    </source>
</evidence>
<evidence type="ECO:0000256" key="7">
    <source>
        <dbReference type="SAM" id="MobiDB-lite"/>
    </source>
</evidence>
<dbReference type="Gene3D" id="2.60.120.260">
    <property type="entry name" value="Galactose-binding domain-like"/>
    <property type="match status" value="1"/>
</dbReference>
<protein>
    <recommendedName>
        <fullName evidence="12">Non-specific serine/threonine protein kinase</fullName>
    </recommendedName>
</protein>